<comment type="caution">
    <text evidence="7">The sequence shown here is derived from an EMBL/GenBank/DDBJ whole genome shotgun (WGS) entry which is preliminary data.</text>
</comment>
<dbReference type="GO" id="GO:0051287">
    <property type="term" value="F:NAD binding"/>
    <property type="evidence" value="ECO:0007669"/>
    <property type="project" value="InterPro"/>
</dbReference>
<name>A0AAU9MM57_9ASTR</name>
<dbReference type="Gene3D" id="3.40.50.720">
    <property type="entry name" value="NAD(P)-binding Rossmann-like Domain"/>
    <property type="match status" value="1"/>
</dbReference>
<dbReference type="Pfam" id="PF00389">
    <property type="entry name" value="2-Hacid_dh"/>
    <property type="match status" value="1"/>
</dbReference>
<accession>A0AAU9MM57</accession>
<keyword evidence="8" id="KW-1185">Reference proteome</keyword>
<dbReference type="Pfam" id="PF01439">
    <property type="entry name" value="Metallothio_2"/>
    <property type="match status" value="1"/>
</dbReference>
<dbReference type="PANTHER" id="PTHR33543">
    <property type="entry name" value="METALLOTHIONEIN-LIKE PROTEIN 2A"/>
    <property type="match status" value="1"/>
</dbReference>
<evidence type="ECO:0000256" key="2">
    <source>
        <dbReference type="ARBA" id="ARBA00005802"/>
    </source>
</evidence>
<reference evidence="7 8" key="1">
    <citation type="submission" date="2022-01" db="EMBL/GenBank/DDBJ databases">
        <authorList>
            <person name="Xiong W."/>
            <person name="Schranz E."/>
        </authorList>
    </citation>
    <scope>NUCLEOTIDE SEQUENCE [LARGE SCALE GENOMIC DNA]</scope>
</reference>
<comment type="similarity">
    <text evidence="2 5">Belongs to the metallothionein superfamily. Type 15 family.</text>
</comment>
<evidence type="ECO:0000313" key="8">
    <source>
        <dbReference type="Proteomes" id="UP001157418"/>
    </source>
</evidence>
<keyword evidence="3 5" id="KW-0479">Metal-binding</keyword>
<evidence type="ECO:0000256" key="1">
    <source>
        <dbReference type="ARBA" id="ARBA00002568"/>
    </source>
</evidence>
<evidence type="ECO:0000256" key="4">
    <source>
        <dbReference type="ARBA" id="ARBA00022851"/>
    </source>
</evidence>
<gene>
    <name evidence="7" type="ORF">LVIROSA_LOCUS15854</name>
</gene>
<dbReference type="GO" id="GO:0016616">
    <property type="term" value="F:oxidoreductase activity, acting on the CH-OH group of donors, NAD or NADP as acceptor"/>
    <property type="evidence" value="ECO:0007669"/>
    <property type="project" value="InterPro"/>
</dbReference>
<dbReference type="Proteomes" id="UP001157418">
    <property type="component" value="Unassembled WGS sequence"/>
</dbReference>
<dbReference type="InterPro" id="IPR006139">
    <property type="entry name" value="D-isomer_2_OHA_DH_cat_dom"/>
</dbReference>
<evidence type="ECO:0000313" key="7">
    <source>
        <dbReference type="EMBL" id="CAH1428963.1"/>
    </source>
</evidence>
<evidence type="ECO:0000256" key="3">
    <source>
        <dbReference type="ARBA" id="ARBA00022723"/>
    </source>
</evidence>
<evidence type="ECO:0000256" key="5">
    <source>
        <dbReference type="RuleBase" id="RU369052"/>
    </source>
</evidence>
<keyword evidence="4 5" id="KW-0480">Metal-thiolate cluster</keyword>
<sequence length="278" mass="29523">MSSGKCSCGSNCSCGSGCNCNSCGVETSTTATIIVAGVAPKMTFAEGTETSFVAESGNGCKCGSSCSCDPCNLSRRQHFSHQLCSANTIFPNLSSTDSNLDSISSNSKPTILVIEKLGDTGLDLLKSFVNTDCFYNLSLDDLCSKVTMCDALIVISGTKVNHRVFEVVKGRLKVIAREGVCIDNVDLQVVTKFGCRNRKRKMIGKYILTGCTTTSIERKDNLNCDMHSRSIESFKHDLCRSSNSALQRNFSGGGGVGKGGNNDSTIALPSSSFNCGKK</sequence>
<proteinExistence type="inferred from homology"/>
<protein>
    <recommendedName>
        <fullName evidence="5">Metallothionein-like protein</fullName>
    </recommendedName>
</protein>
<feature type="domain" description="D-isomer specific 2-hydroxyacid dehydrogenase catalytic" evidence="6">
    <location>
        <begin position="111"/>
        <end position="194"/>
    </location>
</feature>
<evidence type="ECO:0000259" key="6">
    <source>
        <dbReference type="Pfam" id="PF00389"/>
    </source>
</evidence>
<dbReference type="SUPFAM" id="SSF52283">
    <property type="entry name" value="Formate/glycerate dehydrogenase catalytic domain-like"/>
    <property type="match status" value="1"/>
</dbReference>
<dbReference type="GO" id="GO:0046872">
    <property type="term" value="F:metal ion binding"/>
    <property type="evidence" value="ECO:0007669"/>
    <property type="project" value="UniProtKB-UniRule"/>
</dbReference>
<dbReference type="PANTHER" id="PTHR33543:SF37">
    <property type="entry name" value="METALLOTHIONEIN-LIKE PROTEIN 4B"/>
    <property type="match status" value="1"/>
</dbReference>
<comment type="function">
    <text evidence="1 5">Metallothioneins have a high content of cysteine residues that bind various heavy metals.</text>
</comment>
<dbReference type="EMBL" id="CAKMRJ010002344">
    <property type="protein sequence ID" value="CAH1428963.1"/>
    <property type="molecule type" value="Genomic_DNA"/>
</dbReference>
<dbReference type="AlphaFoldDB" id="A0AAU9MM57"/>
<dbReference type="InterPro" id="IPR000347">
    <property type="entry name" value="Metalthion_15p"/>
</dbReference>
<organism evidence="7 8">
    <name type="scientific">Lactuca virosa</name>
    <dbReference type="NCBI Taxonomy" id="75947"/>
    <lineage>
        <taxon>Eukaryota</taxon>
        <taxon>Viridiplantae</taxon>
        <taxon>Streptophyta</taxon>
        <taxon>Embryophyta</taxon>
        <taxon>Tracheophyta</taxon>
        <taxon>Spermatophyta</taxon>
        <taxon>Magnoliopsida</taxon>
        <taxon>eudicotyledons</taxon>
        <taxon>Gunneridae</taxon>
        <taxon>Pentapetalae</taxon>
        <taxon>asterids</taxon>
        <taxon>campanulids</taxon>
        <taxon>Asterales</taxon>
        <taxon>Asteraceae</taxon>
        <taxon>Cichorioideae</taxon>
        <taxon>Cichorieae</taxon>
        <taxon>Lactucinae</taxon>
        <taxon>Lactuca</taxon>
    </lineage>
</organism>